<keyword evidence="5" id="KW-1185">Reference proteome</keyword>
<proteinExistence type="predicted"/>
<dbReference type="SUPFAM" id="SSF52540">
    <property type="entry name" value="P-loop containing nucleoside triphosphate hydrolases"/>
    <property type="match status" value="1"/>
</dbReference>
<evidence type="ECO:0000259" key="3">
    <source>
        <dbReference type="Pfam" id="PF13191"/>
    </source>
</evidence>
<name>A0A1B2HR74_9PSEU</name>
<organism evidence="4 5">
    <name type="scientific">Lentzea guizhouensis</name>
    <dbReference type="NCBI Taxonomy" id="1586287"/>
    <lineage>
        <taxon>Bacteria</taxon>
        <taxon>Bacillati</taxon>
        <taxon>Actinomycetota</taxon>
        <taxon>Actinomycetes</taxon>
        <taxon>Pseudonocardiales</taxon>
        <taxon>Pseudonocardiaceae</taxon>
        <taxon>Lentzea</taxon>
    </lineage>
</organism>
<dbReference type="InterPro" id="IPR027417">
    <property type="entry name" value="P-loop_NTPase"/>
</dbReference>
<evidence type="ECO:0000256" key="1">
    <source>
        <dbReference type="ARBA" id="ARBA00022741"/>
    </source>
</evidence>
<evidence type="ECO:0000313" key="4">
    <source>
        <dbReference type="EMBL" id="ANZ40213.1"/>
    </source>
</evidence>
<dbReference type="RefSeq" id="WP_065918552.1">
    <property type="nucleotide sequence ID" value="NZ_CP016793.1"/>
</dbReference>
<accession>A0A1B2HR74</accession>
<gene>
    <name evidence="4" type="ORF">BBK82_33455</name>
</gene>
<reference evidence="4 5" key="1">
    <citation type="submission" date="2016-07" db="EMBL/GenBank/DDBJ databases">
        <title>Complete genome sequence of the Lentzea guizhouensis DHS C013.</title>
        <authorList>
            <person name="Cao C."/>
        </authorList>
    </citation>
    <scope>NUCLEOTIDE SEQUENCE [LARGE SCALE GENOMIC DNA]</scope>
    <source>
        <strain evidence="4 5">DHS C013</strain>
    </source>
</reference>
<dbReference type="Proteomes" id="UP000093053">
    <property type="component" value="Chromosome"/>
</dbReference>
<dbReference type="GO" id="GO:0005737">
    <property type="term" value="C:cytoplasm"/>
    <property type="evidence" value="ECO:0007669"/>
    <property type="project" value="TreeGrafter"/>
</dbReference>
<dbReference type="AlphaFoldDB" id="A0A1B2HR74"/>
<keyword evidence="2" id="KW-0067">ATP-binding</keyword>
<dbReference type="PANTHER" id="PTHR16305:SF35">
    <property type="entry name" value="TRANSCRIPTIONAL ACTIVATOR DOMAIN"/>
    <property type="match status" value="1"/>
</dbReference>
<dbReference type="STRING" id="1586287.BBK82_33455"/>
<dbReference type="PANTHER" id="PTHR16305">
    <property type="entry name" value="TESTICULAR SOLUBLE ADENYLYL CYCLASE"/>
    <property type="match status" value="1"/>
</dbReference>
<dbReference type="InterPro" id="IPR041664">
    <property type="entry name" value="AAA_16"/>
</dbReference>
<dbReference type="Gene3D" id="3.40.50.300">
    <property type="entry name" value="P-loop containing nucleotide triphosphate hydrolases"/>
    <property type="match status" value="1"/>
</dbReference>
<protein>
    <recommendedName>
        <fullName evidence="3">Orc1-like AAA ATPase domain-containing protein</fullName>
    </recommendedName>
</protein>
<feature type="domain" description="Orc1-like AAA ATPase" evidence="3">
    <location>
        <begin position="3"/>
        <end position="134"/>
    </location>
</feature>
<evidence type="ECO:0000256" key="2">
    <source>
        <dbReference type="ARBA" id="ARBA00022840"/>
    </source>
</evidence>
<keyword evidence="1" id="KW-0547">Nucleotide-binding</keyword>
<dbReference type="Pfam" id="PF13191">
    <property type="entry name" value="AAA_16"/>
    <property type="match status" value="1"/>
</dbReference>
<dbReference type="KEGG" id="led:BBK82_33455"/>
<dbReference type="GO" id="GO:0004016">
    <property type="term" value="F:adenylate cyclase activity"/>
    <property type="evidence" value="ECO:0007669"/>
    <property type="project" value="TreeGrafter"/>
</dbReference>
<sequence length="337" mass="35362">MGLVGRTAELAVLKSAVPAAGLGIAVVTGEAGVGKTALAEEFSAGLGARGWRTVWARCPEDAPVAWPWQQVVEALGAELVVEDRFGLRQAVVSTVEAAAPVVVVLDDLHQADEETLAVLGAFTSRRLSGRVLVVVTSRVPVASEAVARALPVRVELGGLGEEAVGALVRSIARAADVRVIFARSGGNPFYVKELARLSAAGGDLRAVPAGVRDVVRHRLGALPAEVRTVLQQAAVLGRDVEVELLGLVAGSDVLDAVEAAIEAGFVVEVGPGPARFTHVLVRDTLYEELSLTRRARWHGAAAAALESVRPGTWSCWRTTTWRPGAREAAVRAGGRRR</sequence>
<evidence type="ECO:0000313" key="5">
    <source>
        <dbReference type="Proteomes" id="UP000093053"/>
    </source>
</evidence>
<dbReference type="GO" id="GO:0005524">
    <property type="term" value="F:ATP binding"/>
    <property type="evidence" value="ECO:0007669"/>
    <property type="project" value="UniProtKB-KW"/>
</dbReference>
<dbReference type="EMBL" id="CP016793">
    <property type="protein sequence ID" value="ANZ40213.1"/>
    <property type="molecule type" value="Genomic_DNA"/>
</dbReference>